<dbReference type="Proteomes" id="UP000288716">
    <property type="component" value="Unassembled WGS sequence"/>
</dbReference>
<dbReference type="STRING" id="299467.A0A443RU20"/>
<organism evidence="3 4">
    <name type="scientific">Leptotrombidium deliense</name>
    <dbReference type="NCBI Taxonomy" id="299467"/>
    <lineage>
        <taxon>Eukaryota</taxon>
        <taxon>Metazoa</taxon>
        <taxon>Ecdysozoa</taxon>
        <taxon>Arthropoda</taxon>
        <taxon>Chelicerata</taxon>
        <taxon>Arachnida</taxon>
        <taxon>Acari</taxon>
        <taxon>Acariformes</taxon>
        <taxon>Trombidiformes</taxon>
        <taxon>Prostigmata</taxon>
        <taxon>Anystina</taxon>
        <taxon>Parasitengona</taxon>
        <taxon>Trombiculoidea</taxon>
        <taxon>Trombiculidae</taxon>
        <taxon>Leptotrombidium</taxon>
    </lineage>
</organism>
<dbReference type="Gene3D" id="2.130.10.30">
    <property type="entry name" value="Regulator of chromosome condensation 1/beta-lactamase-inhibitor protein II"/>
    <property type="match status" value="1"/>
</dbReference>
<feature type="non-terminal residue" evidence="3">
    <location>
        <position position="1"/>
    </location>
</feature>
<gene>
    <name evidence="3" type="ORF">B4U80_12408</name>
</gene>
<dbReference type="PANTHER" id="PTHR22872:SF2">
    <property type="entry name" value="INHIBITOR OF BRUTON TYROSINE KINASE"/>
    <property type="match status" value="1"/>
</dbReference>
<proteinExistence type="predicted"/>
<dbReference type="InterPro" id="IPR009091">
    <property type="entry name" value="RCC1/BLIP-II"/>
</dbReference>
<dbReference type="PANTHER" id="PTHR22872">
    <property type="entry name" value="BTK-BINDING PROTEIN-RELATED"/>
    <property type="match status" value="1"/>
</dbReference>
<sequence length="128" mass="13812">AQFSLALTCSGQLWSWGKGDYFRLGHGTDEHVRIPTPVESLKSKRIVSVAVDALHCLAVTDNGQVYAWGDNDHGQQGNGSTNANRKPTLIQGIEAITHVACGTSHSFAWTGGVAKFGCRNYNINREAV</sequence>
<evidence type="ECO:0000313" key="4">
    <source>
        <dbReference type="Proteomes" id="UP000288716"/>
    </source>
</evidence>
<reference evidence="3 4" key="1">
    <citation type="journal article" date="2018" name="Gigascience">
        <title>Genomes of trombidid mites reveal novel predicted allergens and laterally-transferred genes associated with secondary metabolism.</title>
        <authorList>
            <person name="Dong X."/>
            <person name="Chaisiri K."/>
            <person name="Xia D."/>
            <person name="Armstrong S.D."/>
            <person name="Fang Y."/>
            <person name="Donnelly M.J."/>
            <person name="Kadowaki T."/>
            <person name="McGarry J.W."/>
            <person name="Darby A.C."/>
            <person name="Makepeace B.L."/>
        </authorList>
    </citation>
    <scope>NUCLEOTIDE SEQUENCE [LARGE SCALE GENOMIC DNA]</scope>
    <source>
        <strain evidence="3">UoL-UT</strain>
    </source>
</reference>
<dbReference type="InterPro" id="IPR051625">
    <property type="entry name" value="Signaling_Regulatory_Domain"/>
</dbReference>
<keyword evidence="4" id="KW-1185">Reference proteome</keyword>
<dbReference type="OrthoDB" id="10051363at2759"/>
<dbReference type="SUPFAM" id="SSF50985">
    <property type="entry name" value="RCC1/BLIP-II"/>
    <property type="match status" value="1"/>
</dbReference>
<accession>A0A443RU20</accession>
<dbReference type="EMBL" id="NCKV01033542">
    <property type="protein sequence ID" value="RWS18832.1"/>
    <property type="molecule type" value="Genomic_DNA"/>
</dbReference>
<name>A0A443RU20_9ACAR</name>
<dbReference type="PROSITE" id="PS50012">
    <property type="entry name" value="RCC1_3"/>
    <property type="match status" value="2"/>
</dbReference>
<evidence type="ECO:0000256" key="1">
    <source>
        <dbReference type="ARBA" id="ARBA00022737"/>
    </source>
</evidence>
<dbReference type="InterPro" id="IPR000408">
    <property type="entry name" value="Reg_chr_condens"/>
</dbReference>
<evidence type="ECO:0000313" key="3">
    <source>
        <dbReference type="EMBL" id="RWS18832.1"/>
    </source>
</evidence>
<dbReference type="VEuPathDB" id="VectorBase:LDEU013208"/>
<keyword evidence="1" id="KW-0677">Repeat</keyword>
<feature type="repeat" description="RCC1" evidence="2">
    <location>
        <begin position="11"/>
        <end position="62"/>
    </location>
</feature>
<protein>
    <submittedName>
        <fullName evidence="3">E3 ubiquitin-protein ligase HERC2-like protein</fullName>
    </submittedName>
</protein>
<dbReference type="PRINTS" id="PR00633">
    <property type="entry name" value="RCCNDNSATION"/>
</dbReference>
<evidence type="ECO:0000256" key="2">
    <source>
        <dbReference type="PROSITE-ProRule" id="PRU00235"/>
    </source>
</evidence>
<comment type="caution">
    <text evidence="3">The sequence shown here is derived from an EMBL/GenBank/DDBJ whole genome shotgun (WGS) entry which is preliminary data.</text>
</comment>
<dbReference type="Pfam" id="PF00415">
    <property type="entry name" value="RCC1"/>
    <property type="match status" value="2"/>
</dbReference>
<dbReference type="AlphaFoldDB" id="A0A443RU20"/>
<feature type="repeat" description="RCC1" evidence="2">
    <location>
        <begin position="63"/>
        <end position="112"/>
    </location>
</feature>